<accession>A0A4R3Z836</accession>
<dbReference type="CDD" id="cd00211">
    <property type="entry name" value="PTS_IIA_fru"/>
    <property type="match status" value="1"/>
</dbReference>
<reference evidence="2 3" key="1">
    <citation type="submission" date="2019-03" db="EMBL/GenBank/DDBJ databases">
        <title>Genomic Encyclopedia of Type Strains, Phase IV (KMG-IV): sequencing the most valuable type-strain genomes for metagenomic binning, comparative biology and taxonomic classification.</title>
        <authorList>
            <person name="Goeker M."/>
        </authorList>
    </citation>
    <scope>NUCLEOTIDE SEQUENCE [LARGE SCALE GENOMIC DNA]</scope>
    <source>
        <strain evidence="2 3">DSM 29487</strain>
    </source>
</reference>
<dbReference type="InterPro" id="IPR016152">
    <property type="entry name" value="PTrfase/Anion_transptr"/>
</dbReference>
<dbReference type="PANTHER" id="PTHR47738">
    <property type="entry name" value="PTS SYSTEM FRUCTOSE-LIKE EIIA COMPONENT-RELATED"/>
    <property type="match status" value="1"/>
</dbReference>
<name>A0A4R3Z836_9FIRM</name>
<evidence type="ECO:0000313" key="2">
    <source>
        <dbReference type="EMBL" id="TCW02114.1"/>
    </source>
</evidence>
<dbReference type="Proteomes" id="UP000295515">
    <property type="component" value="Unassembled WGS sequence"/>
</dbReference>
<dbReference type="EMBL" id="SMCQ01000002">
    <property type="protein sequence ID" value="TCW02114.1"/>
    <property type="molecule type" value="Genomic_DNA"/>
</dbReference>
<gene>
    <name evidence="2" type="ORF">EDD60_10277</name>
</gene>
<feature type="domain" description="PTS EIIA type-2" evidence="1">
    <location>
        <begin position="4"/>
        <end position="151"/>
    </location>
</feature>
<dbReference type="RefSeq" id="WP_066446233.1">
    <property type="nucleotide sequence ID" value="NZ_CAUWFI010000006.1"/>
</dbReference>
<keyword evidence="3" id="KW-1185">Reference proteome</keyword>
<dbReference type="GeneID" id="98914320"/>
<dbReference type="AlphaFoldDB" id="A0A4R3Z836"/>
<dbReference type="PROSITE" id="PS51094">
    <property type="entry name" value="PTS_EIIA_TYPE_2"/>
    <property type="match status" value="1"/>
</dbReference>
<dbReference type="InterPro" id="IPR051541">
    <property type="entry name" value="PTS_SugarTrans_NitroReg"/>
</dbReference>
<evidence type="ECO:0000259" key="1">
    <source>
        <dbReference type="PROSITE" id="PS51094"/>
    </source>
</evidence>
<comment type="caution">
    <text evidence="2">The sequence shown here is derived from an EMBL/GenBank/DDBJ whole genome shotgun (WGS) entry which is preliminary data.</text>
</comment>
<dbReference type="Gene3D" id="3.40.930.10">
    <property type="entry name" value="Mannitol-specific EII, Chain A"/>
    <property type="match status" value="1"/>
</dbReference>
<dbReference type="InterPro" id="IPR002178">
    <property type="entry name" value="PTS_EIIA_type-2_dom"/>
</dbReference>
<dbReference type="SUPFAM" id="SSF55804">
    <property type="entry name" value="Phoshotransferase/anion transport protein"/>
    <property type="match status" value="1"/>
</dbReference>
<sequence length="153" mass="17403">MDSIHFDETQVLIIDEKLNHDEVLKKMADQLQVKGYVKDSYYPAIIEREKNYPTGLFTEAINVAIPHCDIANVNQGSICVGVLKQPTQFARMDEPDVMIDVQLVVMLALTLPHGHIEMLQKVVALIQNQDVVKSIVHSSNQKEIYETIKKYLL</sequence>
<dbReference type="PANTHER" id="PTHR47738:SF3">
    <property type="entry name" value="PHOSPHOTRANSFERASE SYSTEM MANNITOL_FRUCTOSE-SPECIFIC IIA DOMAIN CONTAINING PROTEIN"/>
    <property type="match status" value="1"/>
</dbReference>
<organism evidence="2 3">
    <name type="scientific">Longibaculum muris</name>
    <dbReference type="NCBI Taxonomy" id="1796628"/>
    <lineage>
        <taxon>Bacteria</taxon>
        <taxon>Bacillati</taxon>
        <taxon>Bacillota</taxon>
        <taxon>Erysipelotrichia</taxon>
        <taxon>Erysipelotrichales</taxon>
        <taxon>Coprobacillaceae</taxon>
        <taxon>Longibaculum</taxon>
    </lineage>
</organism>
<evidence type="ECO:0000313" key="3">
    <source>
        <dbReference type="Proteomes" id="UP000295515"/>
    </source>
</evidence>
<proteinExistence type="predicted"/>
<protein>
    <submittedName>
        <fullName evidence="2">PTS system IIA component (Gat family)</fullName>
    </submittedName>
</protein>
<dbReference type="Pfam" id="PF00359">
    <property type="entry name" value="PTS_EIIA_2"/>
    <property type="match status" value="1"/>
</dbReference>